<evidence type="ECO:0000313" key="1">
    <source>
        <dbReference type="EMBL" id="PKH17717.1"/>
    </source>
</evidence>
<accession>A0A2N1E000</accession>
<dbReference type="EMBL" id="NVXX01000034">
    <property type="protein sequence ID" value="PKH17717.1"/>
    <property type="molecule type" value="Genomic_DNA"/>
</dbReference>
<organism evidence="1 2">
    <name type="scientific">Pseudomonas fluorescens</name>
    <dbReference type="NCBI Taxonomy" id="294"/>
    <lineage>
        <taxon>Bacteria</taxon>
        <taxon>Pseudomonadati</taxon>
        <taxon>Pseudomonadota</taxon>
        <taxon>Gammaproteobacteria</taxon>
        <taxon>Pseudomonadales</taxon>
        <taxon>Pseudomonadaceae</taxon>
        <taxon>Pseudomonas</taxon>
    </lineage>
</organism>
<proteinExistence type="predicted"/>
<comment type="caution">
    <text evidence="1">The sequence shown here is derived from an EMBL/GenBank/DDBJ whole genome shotgun (WGS) entry which is preliminary data.</text>
</comment>
<dbReference type="RefSeq" id="WP_101220803.1">
    <property type="nucleotide sequence ID" value="NZ_JACYMZ010000005.1"/>
</dbReference>
<protein>
    <submittedName>
        <fullName evidence="1">Uncharacterized protein</fullName>
    </submittedName>
</protein>
<evidence type="ECO:0000313" key="2">
    <source>
        <dbReference type="Proteomes" id="UP000233564"/>
    </source>
</evidence>
<name>A0A2N1E000_PSEFL</name>
<dbReference type="AlphaFoldDB" id="A0A2N1E000"/>
<gene>
    <name evidence="1" type="ORF">CIB54_20585</name>
</gene>
<sequence length="241" mass="27171">MFEVEIVFSEGLYDSSPAVWTRLEQQLNDFKGSEVNDGFTGEKMLLAKVSHYLKQNKSKSFFVELAGGSVEFSLVADKELCRLDIKNIADSLEMAHSLIAALIDEPAFVQARVYDAEYDRWQNAENIKLFEVAHVEHSHLPKKSNGLPFPLTQEIVDISNNPGRWVLRKGYIEAVGSPMWVSKSLLNSLGVDEKELMNVDGFFVKDLGDVLKIVACEHCFTADVGIQAERQVMLRKILFKV</sequence>
<dbReference type="Proteomes" id="UP000233564">
    <property type="component" value="Unassembled WGS sequence"/>
</dbReference>
<reference evidence="1 2" key="1">
    <citation type="submission" date="2017-08" db="EMBL/GenBank/DDBJ databases">
        <authorList>
            <person name="de Groot N.N."/>
        </authorList>
    </citation>
    <scope>NUCLEOTIDE SEQUENCE [LARGE SCALE GENOMIC DNA]</scope>
    <source>
        <strain evidence="1 2">PfR 37</strain>
    </source>
</reference>